<organism evidence="1 2">
    <name type="scientific">Methanocella paludicola (strain DSM 17711 / JCM 13418 / NBRC 101707 / SANAE)</name>
    <dbReference type="NCBI Taxonomy" id="304371"/>
    <lineage>
        <taxon>Archaea</taxon>
        <taxon>Methanobacteriati</taxon>
        <taxon>Methanobacteriota</taxon>
        <taxon>Stenosarchaea group</taxon>
        <taxon>Methanomicrobia</taxon>
        <taxon>Methanocellales</taxon>
        <taxon>Methanocellaceae</taxon>
        <taxon>Methanocella</taxon>
    </lineage>
</organism>
<reference evidence="1 2" key="2">
    <citation type="journal article" date="2008" name="Int. J. Syst. Evol. Microbiol.">
        <title>Methanocella paludicola gen. nov., sp. nov., a methane-producing archaeon, the first isolate of the lineage 'Rice Cluster I', and proposal of the new archaeal order Methanocellales ord. nov.</title>
        <authorList>
            <person name="Sakai S."/>
            <person name="Imachi H."/>
            <person name="Hanada S."/>
            <person name="Ohashi A."/>
            <person name="Harada H."/>
            <person name="Kamagata Y."/>
        </authorList>
    </citation>
    <scope>NUCLEOTIDE SEQUENCE [LARGE SCALE GENOMIC DNA]</scope>
    <source>
        <strain evidence="2">DSM 17711 / JCM 13418 / NBRC 101707 / SANAE</strain>
    </source>
</reference>
<dbReference type="InParanoid" id="D1YZD4"/>
<evidence type="ECO:0000313" key="2">
    <source>
        <dbReference type="Proteomes" id="UP000001882"/>
    </source>
</evidence>
<dbReference type="STRING" id="304371.MCP_1734"/>
<dbReference type="EMBL" id="AP011532">
    <property type="protein sequence ID" value="BAI61806.1"/>
    <property type="molecule type" value="Genomic_DNA"/>
</dbReference>
<dbReference type="eggNOG" id="arCOG03005">
    <property type="taxonomic scope" value="Archaea"/>
</dbReference>
<evidence type="ECO:0000313" key="1">
    <source>
        <dbReference type="EMBL" id="BAI61806.1"/>
    </source>
</evidence>
<keyword evidence="2" id="KW-1185">Reference proteome</keyword>
<reference evidence="2" key="3">
    <citation type="journal article" date="2011" name="PLoS ONE">
        <title>Genome sequence of a mesophilic hydrogenotrophic methanogen Methanocella paludicola, the first cultivated representative of the order Methanocellales.</title>
        <authorList>
            <person name="Sakai S."/>
            <person name="Takaki Y."/>
            <person name="Shimamura S."/>
            <person name="Sekine M."/>
            <person name="Tajima T."/>
            <person name="Kosugi H."/>
            <person name="Ichikawa N."/>
            <person name="Tasumi E."/>
            <person name="Hiraki A.T."/>
            <person name="Shimizu A."/>
            <person name="Kato Y."/>
            <person name="Nishiko R."/>
            <person name="Mori K."/>
            <person name="Fujita N."/>
            <person name="Imachi H."/>
            <person name="Takai K."/>
        </authorList>
    </citation>
    <scope>NUCLEOTIDE SEQUENCE [LARGE SCALE GENOMIC DNA]</scope>
    <source>
        <strain evidence="2">DSM 17711 / JCM 13418 / NBRC 101707 / SANAE</strain>
    </source>
</reference>
<dbReference type="KEGG" id="mpd:MCP_1734"/>
<protein>
    <recommendedName>
        <fullName evidence="3">Phosphoribosyl-ATP pyrophosphohydrolase</fullName>
    </recommendedName>
</protein>
<dbReference type="InterPro" id="IPR038735">
    <property type="entry name" value="MSMEG_1276-like_NTP-PPase_dom"/>
</dbReference>
<gene>
    <name evidence="1" type="ordered locus">MCP_1734</name>
</gene>
<accession>D1YZD4</accession>
<evidence type="ECO:0008006" key="3">
    <source>
        <dbReference type="Google" id="ProtNLM"/>
    </source>
</evidence>
<dbReference type="CDD" id="cd11532">
    <property type="entry name" value="NTP-PPase_COG4997"/>
    <property type="match status" value="1"/>
</dbReference>
<reference evidence="1 2" key="1">
    <citation type="journal article" date="2007" name="Appl. Environ. Microbiol.">
        <title>Isolation of key methanogens for global methane emission from rice paddy fields: a novel isolate affiliated with the clone cluster rice cluster I.</title>
        <authorList>
            <person name="Sakai S."/>
            <person name="Imachi H."/>
            <person name="Sekiguchi Y."/>
            <person name="Ohashi A."/>
            <person name="Harada H."/>
            <person name="Kamagata Y."/>
        </authorList>
    </citation>
    <scope>NUCLEOTIDE SEQUENCE [LARGE SCALE GENOMIC DNA]</scope>
    <source>
        <strain evidence="2">DSM 17711 / JCM 13418 / NBRC 101707 / SANAE</strain>
    </source>
</reference>
<dbReference type="AlphaFoldDB" id="D1YZD4"/>
<dbReference type="Proteomes" id="UP000001882">
    <property type="component" value="Chromosome"/>
</dbReference>
<name>D1YZD4_METPS</name>
<dbReference type="PATRIC" id="fig|304371.9.peg.1772"/>
<dbReference type="RefSeq" id="WP_012900484.1">
    <property type="nucleotide sequence ID" value="NC_013665.1"/>
</dbReference>
<sequence length="106" mass="12313">MMRKLVRDRVPDIIRKSGREPDVERVSGEWLRLALKDKLVEEACELRASEDVYEELADVLEVVDAIAEYWGIDRQKLENIKKEKLDRAGGFKEGYVLRDDGEKHLA</sequence>
<proteinExistence type="predicted"/>
<dbReference type="GeneID" id="8681636"/>
<dbReference type="SUPFAM" id="SSF101386">
    <property type="entry name" value="all-alpha NTP pyrophosphatases"/>
    <property type="match status" value="1"/>
</dbReference>